<evidence type="ECO:0000313" key="2">
    <source>
        <dbReference type="EMBL" id="KAJ7377916.1"/>
    </source>
</evidence>
<keyword evidence="1" id="KW-0812">Transmembrane</keyword>
<dbReference type="EMBL" id="MU826371">
    <property type="protein sequence ID" value="KAJ7377916.1"/>
    <property type="molecule type" value="Genomic_DNA"/>
</dbReference>
<dbReference type="Gene3D" id="3.40.50.1820">
    <property type="entry name" value="alpha/beta hydrolase"/>
    <property type="match status" value="1"/>
</dbReference>
<dbReference type="Proteomes" id="UP001163046">
    <property type="component" value="Unassembled WGS sequence"/>
</dbReference>
<dbReference type="InterPro" id="IPR029058">
    <property type="entry name" value="AB_hydrolase_fold"/>
</dbReference>
<keyword evidence="3" id="KW-1185">Reference proteome</keyword>
<dbReference type="SUPFAM" id="SSF53474">
    <property type="entry name" value="alpha/beta-Hydrolases"/>
    <property type="match status" value="1"/>
</dbReference>
<evidence type="ECO:0008006" key="4">
    <source>
        <dbReference type="Google" id="ProtNLM"/>
    </source>
</evidence>
<organism evidence="2 3">
    <name type="scientific">Desmophyllum pertusum</name>
    <dbReference type="NCBI Taxonomy" id="174260"/>
    <lineage>
        <taxon>Eukaryota</taxon>
        <taxon>Metazoa</taxon>
        <taxon>Cnidaria</taxon>
        <taxon>Anthozoa</taxon>
        <taxon>Hexacorallia</taxon>
        <taxon>Scleractinia</taxon>
        <taxon>Caryophylliina</taxon>
        <taxon>Caryophylliidae</taxon>
        <taxon>Desmophyllum</taxon>
    </lineage>
</organism>
<dbReference type="CDD" id="cd00741">
    <property type="entry name" value="Lipase"/>
    <property type="match status" value="1"/>
</dbReference>
<dbReference type="OrthoDB" id="58570at2759"/>
<protein>
    <recommendedName>
        <fullName evidence="4">Fungal lipase-like domain-containing protein</fullName>
    </recommendedName>
</protein>
<comment type="caution">
    <text evidence="2">The sequence shown here is derived from an EMBL/GenBank/DDBJ whole genome shotgun (WGS) entry which is preliminary data.</text>
</comment>
<feature type="transmembrane region" description="Helical" evidence="1">
    <location>
        <begin position="85"/>
        <end position="108"/>
    </location>
</feature>
<keyword evidence="1" id="KW-0472">Membrane</keyword>
<feature type="transmembrane region" description="Helical" evidence="1">
    <location>
        <begin position="60"/>
        <end position="78"/>
    </location>
</feature>
<proteinExistence type="predicted"/>
<evidence type="ECO:0000313" key="3">
    <source>
        <dbReference type="Proteomes" id="UP001163046"/>
    </source>
</evidence>
<keyword evidence="1" id="KW-1133">Transmembrane helix</keyword>
<dbReference type="AlphaFoldDB" id="A0A9W9ZAI1"/>
<name>A0A9W9ZAI1_9CNID</name>
<accession>A0A9W9ZAI1</accession>
<sequence>MAQAQIEDILVLTEEEENTPLFVSPRARRSVQHACRPSPPFHNPEQSQTESFQSFASGRSYTFLVAVLGAFGLLAFCYREQSHEAYAIVLLPMCVPFVLFSILSPLSFTLAGASTGAIWRISPISPTRKNGTSRTLLNQSTVISLIEVANGISVTYQREIPGFITCLRRLNKSMSSAYEELFPPENGFENLKLWSEIISYQVTSVALPAQTFPLNFVTSYVSVASFLERLLHHDREDFSFASIESYIEEINRTADNSVFLTGHSMGGGLAKIIGSRQKVTTVSFSSPGELCIRAKMGFTLDDLQRYTTSVVSRDDMVTWVDFHGGLVQHIGCNASSYVQCHSIVNTYCELKRSCGFHTPVTCSTR</sequence>
<evidence type="ECO:0000256" key="1">
    <source>
        <dbReference type="SAM" id="Phobius"/>
    </source>
</evidence>
<reference evidence="2" key="1">
    <citation type="submission" date="2023-01" db="EMBL/GenBank/DDBJ databases">
        <title>Genome assembly of the deep-sea coral Lophelia pertusa.</title>
        <authorList>
            <person name="Herrera S."/>
            <person name="Cordes E."/>
        </authorList>
    </citation>
    <scope>NUCLEOTIDE SEQUENCE</scope>
    <source>
        <strain evidence="2">USNM1676648</strain>
        <tissue evidence="2">Polyp</tissue>
    </source>
</reference>
<gene>
    <name evidence="2" type="ORF">OS493_025811</name>
</gene>